<reference evidence="3 4" key="1">
    <citation type="submission" date="2014-12" db="EMBL/GenBank/DDBJ databases">
        <title>Complete genome sequence of Streptomyces vietnamensis strain GIMV4.0001, a genetic manipulable producer of the benzoisochromanequinone antibiotic granaticin.</title>
        <authorList>
            <person name="Deng M.R."/>
            <person name="Guo J."/>
            <person name="Ma L.Y."/>
            <person name="Feng G.D."/>
            <person name="Mo C.Y."/>
            <person name="Zhu H.H."/>
        </authorList>
    </citation>
    <scope>NUCLEOTIDE SEQUENCE [LARGE SCALE GENOMIC DNA]</scope>
    <source>
        <strain evidence="4">GIMV4.0001</strain>
    </source>
</reference>
<sequence>MPIPPALDQLRGQPGVGPGEVADLLERPAEVPDPRDPRGVRHAFAVVLALAACAVLAGATSLPAVGEWIAEAPPQVLERLSVRPDPVLPRRLVLAETTVRRLLRVARTVRGRQVPARRG</sequence>
<dbReference type="EMBL" id="CP010407">
    <property type="protein sequence ID" value="AJF68519.1"/>
    <property type="molecule type" value="Genomic_DNA"/>
</dbReference>
<accession>A0A0B5IJD2</accession>
<dbReference type="InterPro" id="IPR032806">
    <property type="entry name" value="YbfD_N"/>
</dbReference>
<evidence type="ECO:0000313" key="3">
    <source>
        <dbReference type="EMBL" id="AJF68519.1"/>
    </source>
</evidence>
<dbReference type="Proteomes" id="UP000031774">
    <property type="component" value="Chromosome"/>
</dbReference>
<dbReference type="HOGENOM" id="CLU_2060193_0_0_11"/>
<dbReference type="AlphaFoldDB" id="A0A0B5IJD2"/>
<feature type="region of interest" description="Disordered" evidence="1">
    <location>
        <begin position="1"/>
        <end position="21"/>
    </location>
</feature>
<evidence type="ECO:0000259" key="2">
    <source>
        <dbReference type="Pfam" id="PF13808"/>
    </source>
</evidence>
<keyword evidence="4" id="KW-1185">Reference proteome</keyword>
<gene>
    <name evidence="3" type="ORF">SVTN_33445</name>
</gene>
<organism evidence="3 4">
    <name type="scientific">Streptomyces vietnamensis</name>
    <dbReference type="NCBI Taxonomy" id="362257"/>
    <lineage>
        <taxon>Bacteria</taxon>
        <taxon>Bacillati</taxon>
        <taxon>Actinomycetota</taxon>
        <taxon>Actinomycetes</taxon>
        <taxon>Kitasatosporales</taxon>
        <taxon>Streptomycetaceae</taxon>
        <taxon>Streptomyces</taxon>
    </lineage>
</organism>
<protein>
    <recommendedName>
        <fullName evidence="2">H repeat-associated protein N-terminal domain-containing protein</fullName>
    </recommendedName>
</protein>
<proteinExistence type="predicted"/>
<evidence type="ECO:0000313" key="4">
    <source>
        <dbReference type="Proteomes" id="UP000031774"/>
    </source>
</evidence>
<name>A0A0B5IJD2_9ACTN</name>
<feature type="domain" description="H repeat-associated protein N-terminal" evidence="2">
    <location>
        <begin position="29"/>
        <end position="91"/>
    </location>
</feature>
<dbReference type="Pfam" id="PF13808">
    <property type="entry name" value="DDE_Tnp_1_assoc"/>
    <property type="match status" value="1"/>
</dbReference>
<dbReference type="KEGG" id="svt:SVTN_33445"/>
<evidence type="ECO:0000256" key="1">
    <source>
        <dbReference type="SAM" id="MobiDB-lite"/>
    </source>
</evidence>